<comment type="caution">
    <text evidence="1">The sequence shown here is derived from an EMBL/GenBank/DDBJ whole genome shotgun (WGS) entry which is preliminary data.</text>
</comment>
<sequence>MIINGVSKPEIYGIHCEGENVYTYTMSLPSPKLYRLTNASSIKLFKSLDQISLLPSVITNLLCLKNVVLKTATKVETASLSSYSNLKRPAPNPPVDCLSSEKAILSCVPKKQKK</sequence>
<dbReference type="Proteomes" id="UP000613177">
    <property type="component" value="Unassembled WGS sequence"/>
</dbReference>
<dbReference type="OrthoDB" id="2263377at2759"/>
<protein>
    <submittedName>
        <fullName evidence="1">Uncharacterized protein</fullName>
    </submittedName>
</protein>
<evidence type="ECO:0000313" key="1">
    <source>
        <dbReference type="EMBL" id="KAG2233771.1"/>
    </source>
</evidence>
<evidence type="ECO:0000313" key="2">
    <source>
        <dbReference type="Proteomes" id="UP000613177"/>
    </source>
</evidence>
<organism evidence="1 2">
    <name type="scientific">Thamnidium elegans</name>
    <dbReference type="NCBI Taxonomy" id="101142"/>
    <lineage>
        <taxon>Eukaryota</taxon>
        <taxon>Fungi</taxon>
        <taxon>Fungi incertae sedis</taxon>
        <taxon>Mucoromycota</taxon>
        <taxon>Mucoromycotina</taxon>
        <taxon>Mucoromycetes</taxon>
        <taxon>Mucorales</taxon>
        <taxon>Mucorineae</taxon>
        <taxon>Mucoraceae</taxon>
        <taxon>Thamnidium</taxon>
    </lineage>
</organism>
<dbReference type="AlphaFoldDB" id="A0A8H7SRG7"/>
<accession>A0A8H7SRG7</accession>
<name>A0A8H7SRG7_9FUNG</name>
<proteinExistence type="predicted"/>
<reference evidence="1" key="1">
    <citation type="submission" date="2021-01" db="EMBL/GenBank/DDBJ databases">
        <title>Metabolic potential, ecology and presence of endohyphal bacteria is reflected in genomic diversity of Mucoromycotina.</title>
        <authorList>
            <person name="Muszewska A."/>
            <person name="Okrasinska A."/>
            <person name="Steczkiewicz K."/>
            <person name="Drgas O."/>
            <person name="Orlowska M."/>
            <person name="Perlinska-Lenart U."/>
            <person name="Aleksandrzak-Piekarczyk T."/>
            <person name="Szatraj K."/>
            <person name="Zielenkiewicz U."/>
            <person name="Pilsyk S."/>
            <person name="Malc E."/>
            <person name="Mieczkowski P."/>
            <person name="Kruszewska J.S."/>
            <person name="Biernat P."/>
            <person name="Pawlowska J."/>
        </authorList>
    </citation>
    <scope>NUCLEOTIDE SEQUENCE</scope>
    <source>
        <strain evidence="1">WA0000018081</strain>
    </source>
</reference>
<keyword evidence="2" id="KW-1185">Reference proteome</keyword>
<gene>
    <name evidence="1" type="ORF">INT48_002257</name>
</gene>
<dbReference type="EMBL" id="JAEPRE010000070">
    <property type="protein sequence ID" value="KAG2233771.1"/>
    <property type="molecule type" value="Genomic_DNA"/>
</dbReference>